<reference evidence="2 3" key="1">
    <citation type="submission" date="2014-08" db="EMBL/GenBank/DDBJ databases">
        <title>Clostridium innocuum, an unnegligible vancomycin-resistant pathogen causing extra-intestinal infections.</title>
        <authorList>
            <person name="Feng Y."/>
            <person name="Chiu C.-H."/>
        </authorList>
    </citation>
    <scope>NUCLEOTIDE SEQUENCE [LARGE SCALE GENOMIC DNA]</scope>
    <source>
        <strain evidence="2 3">AN88</strain>
    </source>
</reference>
<dbReference type="CDD" id="cd01292">
    <property type="entry name" value="metallo-dependent_hydrolases"/>
    <property type="match status" value="1"/>
</dbReference>
<dbReference type="EMBL" id="JQIF01000078">
    <property type="protein sequence ID" value="KGJ52196.1"/>
    <property type="molecule type" value="Genomic_DNA"/>
</dbReference>
<dbReference type="InterPro" id="IPR006680">
    <property type="entry name" value="Amidohydro-rel"/>
</dbReference>
<evidence type="ECO:0000259" key="1">
    <source>
        <dbReference type="Pfam" id="PF04909"/>
    </source>
</evidence>
<feature type="domain" description="Amidohydrolase-related" evidence="1">
    <location>
        <begin position="89"/>
        <end position="256"/>
    </location>
</feature>
<dbReference type="Pfam" id="PF04909">
    <property type="entry name" value="Amidohydro_2"/>
    <property type="match status" value="1"/>
</dbReference>
<organism evidence="2 3">
    <name type="scientific">Clostridium innocuum</name>
    <dbReference type="NCBI Taxonomy" id="1522"/>
    <lineage>
        <taxon>Bacteria</taxon>
        <taxon>Bacillati</taxon>
        <taxon>Bacillota</taxon>
        <taxon>Clostridia</taxon>
        <taxon>Eubacteriales</taxon>
        <taxon>Clostridiaceae</taxon>
        <taxon>Clostridium</taxon>
    </lineage>
</organism>
<dbReference type="SUPFAM" id="SSF51556">
    <property type="entry name" value="Metallo-dependent hydrolases"/>
    <property type="match status" value="1"/>
</dbReference>
<dbReference type="GO" id="GO:0016787">
    <property type="term" value="F:hydrolase activity"/>
    <property type="evidence" value="ECO:0007669"/>
    <property type="project" value="UniProtKB-KW"/>
</dbReference>
<protein>
    <submittedName>
        <fullName evidence="2">Amidohydrolase</fullName>
    </submittedName>
</protein>
<evidence type="ECO:0000313" key="2">
    <source>
        <dbReference type="EMBL" id="KGJ52196.1"/>
    </source>
</evidence>
<dbReference type="AlphaFoldDB" id="A0A099I3M4"/>
<dbReference type="Gene3D" id="3.20.20.140">
    <property type="entry name" value="Metal-dependent hydrolases"/>
    <property type="match status" value="1"/>
</dbReference>
<dbReference type="InterPro" id="IPR032466">
    <property type="entry name" value="Metal_Hydrolase"/>
</dbReference>
<comment type="caution">
    <text evidence="2">The sequence shown here is derived from an EMBL/GenBank/DDBJ whole genome shotgun (WGS) entry which is preliminary data.</text>
</comment>
<keyword evidence="2" id="KW-0378">Hydrolase</keyword>
<dbReference type="Proteomes" id="UP000030008">
    <property type="component" value="Unassembled WGS sequence"/>
</dbReference>
<sequence>MDSEQKRRILDAHMHLPTQGISLSEKKEIFLKEMQKNGIDEGIVISDSAITSEIGSLKDCLELFSDTCNVHVVGGISPFFNYKGQCKLLDTALSEKKIVGIKLFCGHESFYLSDNILEPVYALAETYNVPVLFHSEKDSSQYASYFAVCEAVRQHPNITFVCCHCHYPNVEACFQRYKNVNNIVFDISSIADVQMTADMRKAVQSELQRHPDAIMFGSDYAGCSQADHLDFAMSLAVSDDIRSRLLYKTAYRVFHLA</sequence>
<dbReference type="RefSeq" id="WP_044906691.1">
    <property type="nucleotide sequence ID" value="NZ_JAQCQO010000010.1"/>
</dbReference>
<proteinExistence type="predicted"/>
<gene>
    <name evidence="2" type="ORF">CIAN88_16235</name>
</gene>
<name>A0A099I3M4_CLOIN</name>
<accession>A0A099I3M4</accession>
<evidence type="ECO:0000313" key="3">
    <source>
        <dbReference type="Proteomes" id="UP000030008"/>
    </source>
</evidence>